<dbReference type="InterPro" id="IPR043544">
    <property type="entry name" value="SNX10/11"/>
</dbReference>
<keyword evidence="5" id="KW-0963">Cytoplasm</keyword>
<evidence type="ECO:0000256" key="8">
    <source>
        <dbReference type="ARBA" id="ARBA00023121"/>
    </source>
</evidence>
<dbReference type="AlphaFoldDB" id="A0A671P5T3"/>
<dbReference type="Proteomes" id="UP000472260">
    <property type="component" value="Unassembled WGS sequence"/>
</dbReference>
<evidence type="ECO:0000313" key="13">
    <source>
        <dbReference type="Proteomes" id="UP000472260"/>
    </source>
</evidence>
<evidence type="ECO:0000256" key="10">
    <source>
        <dbReference type="ARBA" id="ARBA00029433"/>
    </source>
</evidence>
<keyword evidence="7" id="KW-0653">Protein transport</keyword>
<comment type="subcellular location">
    <subcellularLocation>
        <location evidence="2">Cytoplasm</location>
    </subcellularLocation>
    <subcellularLocation>
        <location evidence="10">Endomembrane system</location>
        <topology evidence="10">Peripheral membrane protein</topology>
        <orientation evidence="10">Cytoplasmic side</orientation>
    </subcellularLocation>
    <subcellularLocation>
        <location evidence="1">Endosome</location>
    </subcellularLocation>
</comment>
<dbReference type="GO" id="GO:0005768">
    <property type="term" value="C:endosome"/>
    <property type="evidence" value="ECO:0007669"/>
    <property type="project" value="UniProtKB-SubCell"/>
</dbReference>
<gene>
    <name evidence="12" type="primary">snx11</name>
</gene>
<dbReference type="PANTHER" id="PTHR46209:SF1">
    <property type="entry name" value="SORTING NEXIN-11"/>
    <property type="match status" value="1"/>
</dbReference>
<evidence type="ECO:0000256" key="9">
    <source>
        <dbReference type="ARBA" id="ARBA00023136"/>
    </source>
</evidence>
<proteinExistence type="inferred from homology"/>
<dbReference type="GO" id="GO:0006886">
    <property type="term" value="P:intracellular protein transport"/>
    <property type="evidence" value="ECO:0007669"/>
    <property type="project" value="InterPro"/>
</dbReference>
<dbReference type="SUPFAM" id="SSF64268">
    <property type="entry name" value="PX domain"/>
    <property type="match status" value="1"/>
</dbReference>
<dbReference type="PROSITE" id="PS50195">
    <property type="entry name" value="PX"/>
    <property type="match status" value="1"/>
</dbReference>
<name>A0A671P5T3_9TELE</name>
<dbReference type="InterPro" id="IPR001683">
    <property type="entry name" value="PX_dom"/>
</dbReference>
<keyword evidence="9" id="KW-0472">Membrane</keyword>
<evidence type="ECO:0000313" key="12">
    <source>
        <dbReference type="Ensembl" id="ENSSANP00000054069.1"/>
    </source>
</evidence>
<evidence type="ECO:0000256" key="5">
    <source>
        <dbReference type="ARBA" id="ARBA00022490"/>
    </source>
</evidence>
<reference evidence="12" key="2">
    <citation type="submission" date="2025-09" db="UniProtKB">
        <authorList>
            <consortium name="Ensembl"/>
        </authorList>
    </citation>
    <scope>IDENTIFICATION</scope>
</reference>
<keyword evidence="6" id="KW-0967">Endosome</keyword>
<protein>
    <submittedName>
        <fullName evidence="12">Uncharacterized LOC107660856</fullName>
    </submittedName>
</protein>
<comment type="similarity">
    <text evidence="3">Belongs to the sorting nexin family.</text>
</comment>
<evidence type="ECO:0000256" key="3">
    <source>
        <dbReference type="ARBA" id="ARBA00010883"/>
    </source>
</evidence>
<evidence type="ECO:0000256" key="2">
    <source>
        <dbReference type="ARBA" id="ARBA00004496"/>
    </source>
</evidence>
<keyword evidence="8" id="KW-0446">Lipid-binding</keyword>
<reference evidence="12" key="1">
    <citation type="submission" date="2025-08" db="UniProtKB">
        <authorList>
            <consortium name="Ensembl"/>
        </authorList>
    </citation>
    <scope>IDENTIFICATION</scope>
</reference>
<dbReference type="Pfam" id="PF00787">
    <property type="entry name" value="PX"/>
    <property type="match status" value="1"/>
</dbReference>
<evidence type="ECO:0000256" key="1">
    <source>
        <dbReference type="ARBA" id="ARBA00004177"/>
    </source>
</evidence>
<evidence type="ECO:0000256" key="7">
    <source>
        <dbReference type="ARBA" id="ARBA00022927"/>
    </source>
</evidence>
<evidence type="ECO:0000256" key="6">
    <source>
        <dbReference type="ARBA" id="ARBA00022753"/>
    </source>
</evidence>
<accession>A0A671P5T3</accession>
<dbReference type="PANTHER" id="PTHR46209">
    <property type="entry name" value="PX DOMAIN-CONTAINING PROTEIN"/>
    <property type="match status" value="1"/>
</dbReference>
<feature type="domain" description="PX" evidence="11">
    <location>
        <begin position="16"/>
        <end position="132"/>
    </location>
</feature>
<keyword evidence="4" id="KW-0813">Transport</keyword>
<dbReference type="CDD" id="cd06898">
    <property type="entry name" value="PX_SNX10"/>
    <property type="match status" value="1"/>
</dbReference>
<dbReference type="GO" id="GO:0016050">
    <property type="term" value="P:vesicle organization"/>
    <property type="evidence" value="ECO:0007669"/>
    <property type="project" value="TreeGrafter"/>
</dbReference>
<keyword evidence="13" id="KW-1185">Reference proteome</keyword>
<dbReference type="Ensembl" id="ENSSANT00000057489.1">
    <property type="protein sequence ID" value="ENSSANP00000054069.1"/>
    <property type="gene ID" value="ENSSANG00000027027.1"/>
</dbReference>
<organism evidence="12 13">
    <name type="scientific">Sinocyclocheilus anshuiensis</name>
    <dbReference type="NCBI Taxonomy" id="1608454"/>
    <lineage>
        <taxon>Eukaryota</taxon>
        <taxon>Metazoa</taxon>
        <taxon>Chordata</taxon>
        <taxon>Craniata</taxon>
        <taxon>Vertebrata</taxon>
        <taxon>Euteleostomi</taxon>
        <taxon>Actinopterygii</taxon>
        <taxon>Neopterygii</taxon>
        <taxon>Teleostei</taxon>
        <taxon>Ostariophysi</taxon>
        <taxon>Cypriniformes</taxon>
        <taxon>Cyprinidae</taxon>
        <taxon>Cyprininae</taxon>
        <taxon>Sinocyclocheilus</taxon>
    </lineage>
</organism>
<dbReference type="GO" id="GO:1901981">
    <property type="term" value="F:phosphatidylinositol phosphate binding"/>
    <property type="evidence" value="ECO:0007669"/>
    <property type="project" value="TreeGrafter"/>
</dbReference>
<evidence type="ECO:0000256" key="4">
    <source>
        <dbReference type="ARBA" id="ARBA00022448"/>
    </source>
</evidence>
<dbReference type="SMART" id="SM00312">
    <property type="entry name" value="PX"/>
    <property type="match status" value="1"/>
</dbReference>
<dbReference type="InterPro" id="IPR036871">
    <property type="entry name" value="PX_dom_sf"/>
</dbReference>
<evidence type="ECO:0000259" key="11">
    <source>
        <dbReference type="PROSITE" id="PS50195"/>
    </source>
</evidence>
<sequence length="233" mass="26857">MTHVVVTVFPQMSIEFIAVRVQDPRIQNEGSWNSYVDFKIFLHTNSKAFTAKTSCVRRRYSEFVWLKKKLQKYAGLVPVPDLPKKSFFSFINDDFIERRRKGLQSFLEKVLHMTVCLSDSQLHLFLQTQLPVKHIEDCVQGHTPYTVTEAILTYASSNRGWVQEEGDGAGAQDLWPTPVPYESVERYKKKKQSQIHKALADVILRPSNDIHLFTALLLTSLHYKVQEPHPVGL</sequence>
<dbReference type="Gene3D" id="3.30.1520.10">
    <property type="entry name" value="Phox-like domain"/>
    <property type="match status" value="1"/>
</dbReference>